<dbReference type="InterPro" id="IPR023404">
    <property type="entry name" value="rSAM_horseshoe"/>
</dbReference>
<dbReference type="Proteomes" id="UP000268469">
    <property type="component" value="Unassembled WGS sequence"/>
</dbReference>
<evidence type="ECO:0000313" key="8">
    <source>
        <dbReference type="Proteomes" id="UP000268469"/>
    </source>
</evidence>
<dbReference type="SMART" id="SM00729">
    <property type="entry name" value="Elp3"/>
    <property type="match status" value="1"/>
</dbReference>
<name>A0A660SLD3_UNCW3</name>
<evidence type="ECO:0000256" key="3">
    <source>
        <dbReference type="ARBA" id="ARBA00022723"/>
    </source>
</evidence>
<dbReference type="InterPro" id="IPR051198">
    <property type="entry name" value="BchE-like"/>
</dbReference>
<dbReference type="PROSITE" id="PS51918">
    <property type="entry name" value="RADICAL_SAM"/>
    <property type="match status" value="1"/>
</dbReference>
<feature type="domain" description="Radical SAM core" evidence="6">
    <location>
        <begin position="200"/>
        <end position="428"/>
    </location>
</feature>
<dbReference type="SFLD" id="SFLDG01082">
    <property type="entry name" value="B12-binding_domain_containing"/>
    <property type="match status" value="1"/>
</dbReference>
<dbReference type="SUPFAM" id="SSF102114">
    <property type="entry name" value="Radical SAM enzymes"/>
    <property type="match status" value="1"/>
</dbReference>
<gene>
    <name evidence="7" type="ORF">DRP53_01115</name>
</gene>
<dbReference type="PANTHER" id="PTHR43409:SF15">
    <property type="entry name" value="PUTATIVE-RELATED"/>
    <property type="match status" value="1"/>
</dbReference>
<dbReference type="GO" id="GO:0005829">
    <property type="term" value="C:cytosol"/>
    <property type="evidence" value="ECO:0007669"/>
    <property type="project" value="TreeGrafter"/>
</dbReference>
<evidence type="ECO:0000259" key="6">
    <source>
        <dbReference type="PROSITE" id="PS51918"/>
    </source>
</evidence>
<keyword evidence="2" id="KW-0949">S-adenosyl-L-methionine</keyword>
<dbReference type="CDD" id="cd01335">
    <property type="entry name" value="Radical_SAM"/>
    <property type="match status" value="1"/>
</dbReference>
<reference evidence="7 8" key="1">
    <citation type="submission" date="2018-06" db="EMBL/GenBank/DDBJ databases">
        <title>Extensive metabolic versatility and redundancy in microbially diverse, dynamic hydrothermal sediments.</title>
        <authorList>
            <person name="Dombrowski N."/>
            <person name="Teske A."/>
            <person name="Baker B.J."/>
        </authorList>
    </citation>
    <scope>NUCLEOTIDE SEQUENCE [LARGE SCALE GENOMIC DNA]</scope>
    <source>
        <strain evidence="7">B36_G15</strain>
    </source>
</reference>
<evidence type="ECO:0000256" key="2">
    <source>
        <dbReference type="ARBA" id="ARBA00022691"/>
    </source>
</evidence>
<evidence type="ECO:0000256" key="1">
    <source>
        <dbReference type="ARBA" id="ARBA00001966"/>
    </source>
</evidence>
<dbReference type="EMBL" id="QNBE01000006">
    <property type="protein sequence ID" value="RKX71557.1"/>
    <property type="molecule type" value="Genomic_DNA"/>
</dbReference>
<comment type="caution">
    <text evidence="7">The sequence shown here is derived from an EMBL/GenBank/DDBJ whole genome shotgun (WGS) entry which is preliminary data.</text>
</comment>
<dbReference type="GO" id="GO:0051536">
    <property type="term" value="F:iron-sulfur cluster binding"/>
    <property type="evidence" value="ECO:0007669"/>
    <property type="project" value="UniProtKB-KW"/>
</dbReference>
<dbReference type="SFLD" id="SFLDS00029">
    <property type="entry name" value="Radical_SAM"/>
    <property type="match status" value="1"/>
</dbReference>
<dbReference type="PANTHER" id="PTHR43409">
    <property type="entry name" value="ANAEROBIC MAGNESIUM-PROTOPORPHYRIN IX MONOMETHYL ESTER CYCLASE-RELATED"/>
    <property type="match status" value="1"/>
</dbReference>
<proteinExistence type="predicted"/>
<accession>A0A660SLD3</accession>
<sequence>MRALIINPWIYDFAAYDLWAKPIGLFKLIYILDRLGFVIDYIDCLDRFHPRLTSWPKPSRYLTRYGDGKYLTEVVAKPALYRDIPRRYKRYGLPIQIFDQILQEIEPPDIIFVNSGMTYWYLGPFEAIRRVRSRFSAPIVLGGVYAILCPEHAEENSGADIVFTGAEQELIEMINQVLGKRFPPVEITGLDYYRIGYRYYAELRYITLRTSQGCPFRCPYCGWYRISPHLHREDPEAVVDLITEFHQKGIRDFAFYDDALLYRSEEHFLPIFAKLLEMGIRARFHSPNGLYFEDITEPVAEVMYQARFIKPRIGFEDLRLRSGDGLIQAVERLTRAGYRREEIYANILVGLPDQTVADVYRTIEFIQELGIGIHLEEYSPVPGSATFTAAGLSRSDDPLRHNNTAYLLTHPIFGPQIDRIKQSIRRTT</sequence>
<dbReference type="GO" id="GO:0046872">
    <property type="term" value="F:metal ion binding"/>
    <property type="evidence" value="ECO:0007669"/>
    <property type="project" value="UniProtKB-KW"/>
</dbReference>
<dbReference type="AlphaFoldDB" id="A0A660SLD3"/>
<protein>
    <recommendedName>
        <fullName evidence="6">Radical SAM core domain-containing protein</fullName>
    </recommendedName>
</protein>
<dbReference type="InterPro" id="IPR007197">
    <property type="entry name" value="rSAM"/>
</dbReference>
<dbReference type="Gene3D" id="3.80.30.20">
    <property type="entry name" value="tm_1862 like domain"/>
    <property type="match status" value="1"/>
</dbReference>
<evidence type="ECO:0000256" key="5">
    <source>
        <dbReference type="ARBA" id="ARBA00023014"/>
    </source>
</evidence>
<dbReference type="GO" id="GO:0003824">
    <property type="term" value="F:catalytic activity"/>
    <property type="evidence" value="ECO:0007669"/>
    <property type="project" value="InterPro"/>
</dbReference>
<organism evidence="7 8">
    <name type="scientific">candidate division WOR-3 bacterium</name>
    <dbReference type="NCBI Taxonomy" id="2052148"/>
    <lineage>
        <taxon>Bacteria</taxon>
        <taxon>Bacteria division WOR-3</taxon>
    </lineage>
</organism>
<dbReference type="InterPro" id="IPR058240">
    <property type="entry name" value="rSAM_sf"/>
</dbReference>
<evidence type="ECO:0000256" key="4">
    <source>
        <dbReference type="ARBA" id="ARBA00023004"/>
    </source>
</evidence>
<dbReference type="Gene3D" id="3.40.50.280">
    <property type="entry name" value="Cobalamin-binding domain"/>
    <property type="match status" value="1"/>
</dbReference>
<dbReference type="Pfam" id="PF04055">
    <property type="entry name" value="Radical_SAM"/>
    <property type="match status" value="1"/>
</dbReference>
<dbReference type="InterPro" id="IPR006638">
    <property type="entry name" value="Elp3/MiaA/NifB-like_rSAM"/>
</dbReference>
<keyword evidence="4" id="KW-0408">Iron</keyword>
<keyword evidence="3" id="KW-0479">Metal-binding</keyword>
<keyword evidence="5" id="KW-0411">Iron-sulfur</keyword>
<comment type="cofactor">
    <cofactor evidence="1">
        <name>[4Fe-4S] cluster</name>
        <dbReference type="ChEBI" id="CHEBI:49883"/>
    </cofactor>
</comment>
<evidence type="ECO:0000313" key="7">
    <source>
        <dbReference type="EMBL" id="RKX71557.1"/>
    </source>
</evidence>